<dbReference type="InterPro" id="IPR044876">
    <property type="entry name" value="HRDC_dom_sf"/>
</dbReference>
<dbReference type="EMBL" id="JBHPBY010000382">
    <property type="protein sequence ID" value="MFC1852876.1"/>
    <property type="molecule type" value="Genomic_DNA"/>
</dbReference>
<proteinExistence type="predicted"/>
<feature type="compositionally biased region" description="Basic and acidic residues" evidence="1">
    <location>
        <begin position="129"/>
        <end position="143"/>
    </location>
</feature>
<evidence type="ECO:0000313" key="3">
    <source>
        <dbReference type="EMBL" id="MFC1852876.1"/>
    </source>
</evidence>
<dbReference type="SUPFAM" id="SSF47819">
    <property type="entry name" value="HRDC-like"/>
    <property type="match status" value="1"/>
</dbReference>
<keyword evidence="4" id="KW-1185">Reference proteome</keyword>
<gene>
    <name evidence="3" type="ORF">ACFL27_21975</name>
</gene>
<organism evidence="3 4">
    <name type="scientific">candidate division CSSED10-310 bacterium</name>
    <dbReference type="NCBI Taxonomy" id="2855610"/>
    <lineage>
        <taxon>Bacteria</taxon>
        <taxon>Bacteria division CSSED10-310</taxon>
    </lineage>
</organism>
<comment type="caution">
    <text evidence="3">The sequence shown here is derived from an EMBL/GenBank/DDBJ whole genome shotgun (WGS) entry which is preliminary data.</text>
</comment>
<reference evidence="3 4" key="1">
    <citation type="submission" date="2024-09" db="EMBL/GenBank/DDBJ databases">
        <title>Laminarin stimulates single cell rates of sulfate reduction while oxygen inhibits transcriptomic activity in coastal marine sediment.</title>
        <authorList>
            <person name="Lindsay M."/>
            <person name="Orcutt B."/>
            <person name="Emerson D."/>
            <person name="Stepanauskas R."/>
            <person name="D'Angelo T."/>
        </authorList>
    </citation>
    <scope>NUCLEOTIDE SEQUENCE [LARGE SCALE GENOMIC DNA]</scope>
    <source>
        <strain evidence="3">SAG AM-311-K15</strain>
    </source>
</reference>
<evidence type="ECO:0000256" key="1">
    <source>
        <dbReference type="SAM" id="MobiDB-lite"/>
    </source>
</evidence>
<feature type="domain" description="HRDC" evidence="2">
    <location>
        <begin position="49"/>
        <end position="129"/>
    </location>
</feature>
<evidence type="ECO:0000313" key="4">
    <source>
        <dbReference type="Proteomes" id="UP001594351"/>
    </source>
</evidence>
<feature type="region of interest" description="Disordered" evidence="1">
    <location>
        <begin position="122"/>
        <end position="143"/>
    </location>
</feature>
<dbReference type="InterPro" id="IPR010997">
    <property type="entry name" value="HRDC-like_sf"/>
</dbReference>
<protein>
    <submittedName>
        <fullName evidence="3">HRDC domain-containing protein</fullName>
    </submittedName>
</protein>
<sequence>MKDKEIHSMREHFFKGSGVPHLLLLVQYSVSDGPASSDQSKGAYKSLLSETDWPLFHTLRDWRNARAKGKGFPPYIIFDNMQLARISHGRPNSKEALLKIEGIGKKKADEYWEDIIRIISTTGDQSSTETKEPAQHDVTEKVP</sequence>
<dbReference type="Proteomes" id="UP001594351">
    <property type="component" value="Unassembled WGS sequence"/>
</dbReference>
<evidence type="ECO:0000259" key="2">
    <source>
        <dbReference type="PROSITE" id="PS50967"/>
    </source>
</evidence>
<accession>A0ABV6Z366</accession>
<dbReference type="Gene3D" id="1.10.150.80">
    <property type="entry name" value="HRDC domain"/>
    <property type="match status" value="1"/>
</dbReference>
<name>A0ABV6Z366_UNCC1</name>
<dbReference type="InterPro" id="IPR002121">
    <property type="entry name" value="HRDC_dom"/>
</dbReference>
<dbReference type="PROSITE" id="PS50967">
    <property type="entry name" value="HRDC"/>
    <property type="match status" value="1"/>
</dbReference>
<dbReference type="Pfam" id="PF00570">
    <property type="entry name" value="HRDC"/>
    <property type="match status" value="1"/>
</dbReference>